<evidence type="ECO:0000313" key="1">
    <source>
        <dbReference type="EMBL" id="UJS23900.1"/>
    </source>
</evidence>
<organism evidence="1 2">
    <name type="scientific">Thiothrix winogradskyi</name>
    <dbReference type="NCBI Taxonomy" id="96472"/>
    <lineage>
        <taxon>Bacteria</taxon>
        <taxon>Pseudomonadati</taxon>
        <taxon>Pseudomonadota</taxon>
        <taxon>Gammaproteobacteria</taxon>
        <taxon>Thiotrichales</taxon>
        <taxon>Thiotrichaceae</taxon>
        <taxon>Thiothrix</taxon>
    </lineage>
</organism>
<name>A0ABY3SYT5_9GAMM</name>
<reference evidence="1" key="1">
    <citation type="journal article" date="2022" name="Microorganisms">
        <title>Two New Species of Filamentous Sulfur Bacteria of the Genus Thiothrix, Thiothrix winogradskyi sp. nov. and 'Candidatus Thiothrix sulfatifontis' sp. nov.</title>
        <authorList>
            <person name="Ravin N.V."/>
            <person name="Rossetti S."/>
            <person name="Beletsky A.V."/>
            <person name="Kadnikov V.V."/>
            <person name="Rudenko T.S."/>
            <person name="Smolyakov D.D."/>
            <person name="Moskvitina M.I."/>
            <person name="Gureeva M.V."/>
            <person name="Mardanov A.V."/>
            <person name="Grabovich M.Y."/>
        </authorList>
    </citation>
    <scope>NUCLEOTIDE SEQUENCE</scope>
    <source>
        <strain evidence="1">CT3</strain>
    </source>
</reference>
<dbReference type="EMBL" id="CP091244">
    <property type="protein sequence ID" value="UJS23900.1"/>
    <property type="molecule type" value="Genomic_DNA"/>
</dbReference>
<protein>
    <submittedName>
        <fullName evidence="1">Uncharacterized protein</fullName>
    </submittedName>
</protein>
<accession>A0ABY3SYT5</accession>
<keyword evidence="2" id="KW-1185">Reference proteome</keyword>
<gene>
    <name evidence="1" type="ORF">L2Y54_18460</name>
</gene>
<sequence length="67" mass="7396">MSGKESLSFAMDDDALALIKRHTGCTDKTAVALFADMRTLMLSKTTGNNSNLNYFNFTNNPENKTDC</sequence>
<proteinExistence type="predicted"/>
<evidence type="ECO:0000313" key="2">
    <source>
        <dbReference type="Proteomes" id="UP001054801"/>
    </source>
</evidence>
<dbReference type="RefSeq" id="WP_236498126.1">
    <property type="nucleotide sequence ID" value="NZ_CP091244.1"/>
</dbReference>
<dbReference type="Proteomes" id="UP001054801">
    <property type="component" value="Chromosome"/>
</dbReference>